<name>A0A1H2SJQ9_9GAMM</name>
<dbReference type="GO" id="GO:0032259">
    <property type="term" value="P:methylation"/>
    <property type="evidence" value="ECO:0007669"/>
    <property type="project" value="UniProtKB-KW"/>
</dbReference>
<dbReference type="AlphaFoldDB" id="A0A1H2SJQ9"/>
<dbReference type="RefSeq" id="WP_175528268.1">
    <property type="nucleotide sequence ID" value="NZ_FNNE01000002.1"/>
</dbReference>
<gene>
    <name evidence="6" type="ORF">SAMN04487960_102148</name>
</gene>
<organism evidence="6 7">
    <name type="scientific">Marinobacter mobilis</name>
    <dbReference type="NCBI Taxonomy" id="488533"/>
    <lineage>
        <taxon>Bacteria</taxon>
        <taxon>Pseudomonadati</taxon>
        <taxon>Pseudomonadota</taxon>
        <taxon>Gammaproteobacteria</taxon>
        <taxon>Pseudomonadales</taxon>
        <taxon>Marinobacteraceae</taxon>
        <taxon>Marinobacter</taxon>
    </lineage>
</organism>
<keyword evidence="3" id="KW-0808">Transferase</keyword>
<dbReference type="InterPro" id="IPR004033">
    <property type="entry name" value="UbiE/COQ5_MeTrFase"/>
</dbReference>
<keyword evidence="6" id="KW-0830">Ubiquinone</keyword>
<evidence type="ECO:0000256" key="3">
    <source>
        <dbReference type="ARBA" id="ARBA00022679"/>
    </source>
</evidence>
<dbReference type="PROSITE" id="PS51608">
    <property type="entry name" value="SAM_MT_UBIE"/>
    <property type="match status" value="1"/>
</dbReference>
<dbReference type="PANTHER" id="PTHR43591:SF24">
    <property type="entry name" value="2-METHOXY-6-POLYPRENYL-1,4-BENZOQUINOL METHYLASE, MITOCHONDRIAL"/>
    <property type="match status" value="1"/>
</dbReference>
<dbReference type="GO" id="GO:0009234">
    <property type="term" value="P:menaquinone biosynthetic process"/>
    <property type="evidence" value="ECO:0007669"/>
    <property type="project" value="UniProtKB-KW"/>
</dbReference>
<keyword evidence="2 6" id="KW-0489">Methyltransferase</keyword>
<dbReference type="Proteomes" id="UP000199675">
    <property type="component" value="Unassembled WGS sequence"/>
</dbReference>
<dbReference type="STRING" id="488533.SAMN04487960_102148"/>
<keyword evidence="1" id="KW-0474">Menaquinone biosynthesis</keyword>
<dbReference type="InterPro" id="IPR029063">
    <property type="entry name" value="SAM-dependent_MTases_sf"/>
</dbReference>
<dbReference type="CDD" id="cd02440">
    <property type="entry name" value="AdoMet_MTases"/>
    <property type="match status" value="1"/>
</dbReference>
<dbReference type="Pfam" id="PF08241">
    <property type="entry name" value="Methyltransf_11"/>
    <property type="match status" value="1"/>
</dbReference>
<dbReference type="SUPFAM" id="SSF53335">
    <property type="entry name" value="S-adenosyl-L-methionine-dependent methyltransferases"/>
    <property type="match status" value="1"/>
</dbReference>
<feature type="domain" description="Methyltransferase type 11" evidence="5">
    <location>
        <begin position="45"/>
        <end position="138"/>
    </location>
</feature>
<evidence type="ECO:0000256" key="2">
    <source>
        <dbReference type="ARBA" id="ARBA00022603"/>
    </source>
</evidence>
<evidence type="ECO:0000256" key="1">
    <source>
        <dbReference type="ARBA" id="ARBA00022428"/>
    </source>
</evidence>
<evidence type="ECO:0000313" key="6">
    <source>
        <dbReference type="EMBL" id="SDW31758.1"/>
    </source>
</evidence>
<dbReference type="GO" id="GO:0008757">
    <property type="term" value="F:S-adenosylmethionine-dependent methyltransferase activity"/>
    <property type="evidence" value="ECO:0007669"/>
    <property type="project" value="InterPro"/>
</dbReference>
<reference evidence="6 7" key="1">
    <citation type="submission" date="2016-10" db="EMBL/GenBank/DDBJ databases">
        <authorList>
            <person name="de Groot N.N."/>
        </authorList>
    </citation>
    <scope>NUCLEOTIDE SEQUENCE [LARGE SCALE GENOMIC DNA]</scope>
    <source>
        <strain evidence="6 7">CGMCC 1.7059</strain>
    </source>
</reference>
<evidence type="ECO:0000313" key="7">
    <source>
        <dbReference type="Proteomes" id="UP000199675"/>
    </source>
</evidence>
<dbReference type="InterPro" id="IPR013216">
    <property type="entry name" value="Methyltransf_11"/>
</dbReference>
<dbReference type="EMBL" id="FNNE01000002">
    <property type="protein sequence ID" value="SDW31758.1"/>
    <property type="molecule type" value="Genomic_DNA"/>
</dbReference>
<dbReference type="Gene3D" id="3.40.50.150">
    <property type="entry name" value="Vaccinia Virus protein VP39"/>
    <property type="match status" value="1"/>
</dbReference>
<protein>
    <submittedName>
        <fullName evidence="6">Ubiquinone/menaquinone biosynthesis C-methylase UbiE</fullName>
    </submittedName>
</protein>
<dbReference type="PANTHER" id="PTHR43591">
    <property type="entry name" value="METHYLTRANSFERASE"/>
    <property type="match status" value="1"/>
</dbReference>
<sequence>MNGDSERILENTARDYDSRLGPSLFAPWAKHTISGAHLRPGDRILDVACGTGAVALAAEPRVAPDGHVTGLDPNPGMLAVARSKSASVDWQQGSVESLPFEDNQFDAVTCQFGLMLFPDPVGALVEMQRVLKPGRHLVTTVFDDIDNLPVYRILAETYGQVADPAIAELLRAPFSMGSRHVLNGLFAAATIPDTELLTRREDAHFASVEALVLADIRGWFPFAGIDLDETVTEKVIAAAGQALKDFTAANGGLRFPVSAHLVIATKRHANGRIRQQAI</sequence>
<proteinExistence type="predicted"/>
<keyword evidence="4" id="KW-0949">S-adenosyl-L-methionine</keyword>
<keyword evidence="7" id="KW-1185">Reference proteome</keyword>
<evidence type="ECO:0000259" key="5">
    <source>
        <dbReference type="Pfam" id="PF08241"/>
    </source>
</evidence>
<accession>A0A1H2SJQ9</accession>
<evidence type="ECO:0000256" key="4">
    <source>
        <dbReference type="ARBA" id="ARBA00022691"/>
    </source>
</evidence>